<proteinExistence type="predicted"/>
<comment type="caution">
    <text evidence="1">The sequence shown here is derived from an EMBL/GenBank/DDBJ whole genome shotgun (WGS) entry which is preliminary data.</text>
</comment>
<protein>
    <submittedName>
        <fullName evidence="1">Uncharacterized protein</fullName>
    </submittedName>
</protein>
<organism evidence="1 2">
    <name type="scientific">Araneus ventricosus</name>
    <name type="common">Orbweaver spider</name>
    <name type="synonym">Epeira ventricosa</name>
    <dbReference type="NCBI Taxonomy" id="182803"/>
    <lineage>
        <taxon>Eukaryota</taxon>
        <taxon>Metazoa</taxon>
        <taxon>Ecdysozoa</taxon>
        <taxon>Arthropoda</taxon>
        <taxon>Chelicerata</taxon>
        <taxon>Arachnida</taxon>
        <taxon>Araneae</taxon>
        <taxon>Araneomorphae</taxon>
        <taxon>Entelegynae</taxon>
        <taxon>Araneoidea</taxon>
        <taxon>Araneidae</taxon>
        <taxon>Araneus</taxon>
    </lineage>
</organism>
<dbReference type="Proteomes" id="UP000499080">
    <property type="component" value="Unassembled WGS sequence"/>
</dbReference>
<reference evidence="1 2" key="1">
    <citation type="journal article" date="2019" name="Sci. Rep.">
        <title>Orb-weaving spider Araneus ventricosus genome elucidates the spidroin gene catalogue.</title>
        <authorList>
            <person name="Kono N."/>
            <person name="Nakamura H."/>
            <person name="Ohtoshi R."/>
            <person name="Moran D.A.P."/>
            <person name="Shinohara A."/>
            <person name="Yoshida Y."/>
            <person name="Fujiwara M."/>
            <person name="Mori M."/>
            <person name="Tomita M."/>
            <person name="Arakawa K."/>
        </authorList>
    </citation>
    <scope>NUCLEOTIDE SEQUENCE [LARGE SCALE GENOMIC DNA]</scope>
</reference>
<gene>
    <name evidence="1" type="ORF">AVEN_136649_1</name>
</gene>
<name>A0A4Y2C9H7_ARAVE</name>
<evidence type="ECO:0000313" key="1">
    <source>
        <dbReference type="EMBL" id="GBM01102.1"/>
    </source>
</evidence>
<dbReference type="AlphaFoldDB" id="A0A4Y2C9H7"/>
<evidence type="ECO:0000313" key="2">
    <source>
        <dbReference type="Proteomes" id="UP000499080"/>
    </source>
</evidence>
<dbReference type="EMBL" id="BGPR01000164">
    <property type="protein sequence ID" value="GBM01102.1"/>
    <property type="molecule type" value="Genomic_DNA"/>
</dbReference>
<accession>A0A4Y2C9H7</accession>
<sequence length="139" mass="15620">MGGIKPCFTVDVVLEVGINLSHHCLHVLDATYHTPQKPTSLSTICPCSHTGGPYSHAILLQKKKSRKKRRKEEQIRAAICRPRSIRRVMLIRRMKDESTSTVTADGREEPSFDTIDAFSFWPTHGCAGQLYWKTNLAGV</sequence>
<keyword evidence="2" id="KW-1185">Reference proteome</keyword>